<dbReference type="InterPro" id="IPR013976">
    <property type="entry name" value="HDOD"/>
</dbReference>
<dbReference type="SUPFAM" id="SSF109604">
    <property type="entry name" value="HD-domain/PDEase-like"/>
    <property type="match status" value="1"/>
</dbReference>
<dbReference type="PROSITE" id="PS51833">
    <property type="entry name" value="HDOD"/>
    <property type="match status" value="1"/>
</dbReference>
<evidence type="ECO:0000313" key="2">
    <source>
        <dbReference type="EMBL" id="NDY92977.1"/>
    </source>
</evidence>
<dbReference type="PANTHER" id="PTHR33525">
    <property type="match status" value="1"/>
</dbReference>
<organism evidence="2 3">
    <name type="scientific">Ideonella livida</name>
    <dbReference type="NCBI Taxonomy" id="2707176"/>
    <lineage>
        <taxon>Bacteria</taxon>
        <taxon>Pseudomonadati</taxon>
        <taxon>Pseudomonadota</taxon>
        <taxon>Betaproteobacteria</taxon>
        <taxon>Burkholderiales</taxon>
        <taxon>Sphaerotilaceae</taxon>
        <taxon>Ideonella</taxon>
    </lineage>
</organism>
<protein>
    <submittedName>
        <fullName evidence="2">HDOD domain-containing protein</fullName>
    </submittedName>
</protein>
<evidence type="ECO:0000259" key="1">
    <source>
        <dbReference type="PROSITE" id="PS51833"/>
    </source>
</evidence>
<comment type="caution">
    <text evidence="2">The sequence shown here is derived from an EMBL/GenBank/DDBJ whole genome shotgun (WGS) entry which is preliminary data.</text>
</comment>
<keyword evidence="3" id="KW-1185">Reference proteome</keyword>
<sequence>MSLTDPYIQRARSLPAMPEVASRLLQSFEREQVSLHELAGLIGQDLTLSAKVLRLANSARFSTRHTVATLPDAAAILGLRTLRDLTLSAALSAVFPPLPGFDRMAFWRGTLAVAAYAQVLAPLTDAEPDTAYIGGLMLRTGRLLMLMESPSDDAEVERHALDLDSRIGFEAVILGCTHPELTAEMARHWNFPRAMVQAFDAAADPMAVRPFSPLGAALRLASVVADCRENGEDLGDGLRMTHPALVAHLKLDFDLLERQLPDHRLATAGAEVLMH</sequence>
<dbReference type="PANTHER" id="PTHR33525:SF3">
    <property type="entry name" value="RIBONUCLEASE Y"/>
    <property type="match status" value="1"/>
</dbReference>
<dbReference type="Pfam" id="PF08668">
    <property type="entry name" value="HDOD"/>
    <property type="match status" value="1"/>
</dbReference>
<gene>
    <name evidence="2" type="ORF">G3A44_17430</name>
</gene>
<dbReference type="Proteomes" id="UP000484255">
    <property type="component" value="Unassembled WGS sequence"/>
</dbReference>
<evidence type="ECO:0000313" key="3">
    <source>
        <dbReference type="Proteomes" id="UP000484255"/>
    </source>
</evidence>
<dbReference type="AlphaFoldDB" id="A0A7C9PIN5"/>
<accession>A0A7C9PIN5</accession>
<proteinExistence type="predicted"/>
<dbReference type="EMBL" id="JAAGOH010000025">
    <property type="protein sequence ID" value="NDY92977.1"/>
    <property type="molecule type" value="Genomic_DNA"/>
</dbReference>
<dbReference type="RefSeq" id="WP_163459030.1">
    <property type="nucleotide sequence ID" value="NZ_JAAGOH010000025.1"/>
</dbReference>
<feature type="domain" description="HDOD" evidence="1">
    <location>
        <begin position="14"/>
        <end position="205"/>
    </location>
</feature>
<dbReference type="InterPro" id="IPR052340">
    <property type="entry name" value="RNase_Y/CdgJ"/>
</dbReference>
<name>A0A7C9PIN5_9BURK</name>
<reference evidence="2 3" key="1">
    <citation type="submission" date="2020-02" db="EMBL/GenBank/DDBJ databases">
        <title>Ideonella bacterium strain TBM-1.</title>
        <authorList>
            <person name="Chen W.-M."/>
        </authorList>
    </citation>
    <scope>NUCLEOTIDE SEQUENCE [LARGE SCALE GENOMIC DNA]</scope>
    <source>
        <strain evidence="2 3">TBM-1</strain>
    </source>
</reference>
<dbReference type="Gene3D" id="1.10.3210.10">
    <property type="entry name" value="Hypothetical protein af1432"/>
    <property type="match status" value="1"/>
</dbReference>